<sequence>MLLGRGLKRSKQAAAPQNPPVASTSSPMAEPNADDEYVQVVASPLAEAFKTLQEMFPTMRVDVIDEVLLNNNAELEACIDECLARQAQEEEQAGPPSESADSQTMRSDRNAAARSEYPKTPQAPRAAPFIHPSGEESPSSSSSGDSWSTLLREMLGGEGSTPADVSKLKRPPENPRVPHQISYDSVASDFAAVDEDSDFGKDKGHEKTVQPSGNDGWDDWFGSKVEVPGHSSDSIVPPSDPSEVYSMSRHDSLVDDEASCMWNDSCRVLSPTIQGGRLFLEKPDGFVTIGDTISEVCNSMQRVCKENTDGNIRAVDLSGLDLTDSQLQKILESLLDLDVAPEQEIKLANNRLSVRGLADLLEYIQSVMSPRQKLKVDLSYNGICDWGMQRLAILMSESTMLNVEIDISNNRVSDPRGILFAYMEAHPENRSVRDLPRRLIFS</sequence>
<dbReference type="GO" id="GO:0043130">
    <property type="term" value="F:ubiquitin binding"/>
    <property type="evidence" value="ECO:0007669"/>
    <property type="project" value="InterPro"/>
</dbReference>
<proteinExistence type="predicted"/>
<dbReference type="OrthoDB" id="424398at2759"/>
<protein>
    <recommendedName>
        <fullName evidence="2">CUE domain-containing protein</fullName>
    </recommendedName>
</protein>
<keyword evidence="4" id="KW-1185">Reference proteome</keyword>
<dbReference type="InterPro" id="IPR032675">
    <property type="entry name" value="LRR_dom_sf"/>
</dbReference>
<feature type="compositionally biased region" description="Basic residues" evidence="1">
    <location>
        <begin position="1"/>
        <end position="11"/>
    </location>
</feature>
<evidence type="ECO:0000313" key="3">
    <source>
        <dbReference type="EMBL" id="KAF4664751.1"/>
    </source>
</evidence>
<feature type="region of interest" description="Disordered" evidence="1">
    <location>
        <begin position="196"/>
        <end position="218"/>
    </location>
</feature>
<dbReference type="SUPFAM" id="SSF52047">
    <property type="entry name" value="RNI-like"/>
    <property type="match status" value="1"/>
</dbReference>
<dbReference type="PROSITE" id="PS51140">
    <property type="entry name" value="CUE"/>
    <property type="match status" value="1"/>
</dbReference>
<dbReference type="Gene3D" id="3.80.10.10">
    <property type="entry name" value="Ribonuclease Inhibitor"/>
    <property type="match status" value="1"/>
</dbReference>
<comment type="caution">
    <text evidence="3">The sequence shown here is derived from an EMBL/GenBank/DDBJ whole genome shotgun (WGS) entry which is preliminary data.</text>
</comment>
<feature type="region of interest" description="Disordered" evidence="1">
    <location>
        <begin position="1"/>
        <end position="35"/>
    </location>
</feature>
<evidence type="ECO:0000259" key="2">
    <source>
        <dbReference type="PROSITE" id="PS51140"/>
    </source>
</evidence>
<dbReference type="Gene3D" id="1.10.8.10">
    <property type="entry name" value="DNA helicase RuvA subunit, C-terminal domain"/>
    <property type="match status" value="1"/>
</dbReference>
<dbReference type="SUPFAM" id="SSF46934">
    <property type="entry name" value="UBA-like"/>
    <property type="match status" value="1"/>
</dbReference>
<dbReference type="EMBL" id="JAAPAO010000280">
    <property type="protein sequence ID" value="KAF4664751.1"/>
    <property type="molecule type" value="Genomic_DNA"/>
</dbReference>
<dbReference type="Pfam" id="PF02845">
    <property type="entry name" value="CUE"/>
    <property type="match status" value="1"/>
</dbReference>
<feature type="compositionally biased region" description="Low complexity" evidence="1">
    <location>
        <begin position="135"/>
        <end position="148"/>
    </location>
</feature>
<accession>A0A7J6M0Y7</accession>
<feature type="region of interest" description="Disordered" evidence="1">
    <location>
        <begin position="87"/>
        <end position="182"/>
    </location>
</feature>
<gene>
    <name evidence="3" type="ORF">FOL47_004989</name>
</gene>
<feature type="compositionally biased region" description="Basic and acidic residues" evidence="1">
    <location>
        <begin position="198"/>
        <end position="208"/>
    </location>
</feature>
<dbReference type="AlphaFoldDB" id="A0A7J6M0Y7"/>
<dbReference type="Proteomes" id="UP000591131">
    <property type="component" value="Unassembled WGS sequence"/>
</dbReference>
<dbReference type="SMART" id="SM00546">
    <property type="entry name" value="CUE"/>
    <property type="match status" value="1"/>
</dbReference>
<organism evidence="3 4">
    <name type="scientific">Perkinsus chesapeaki</name>
    <name type="common">Clam parasite</name>
    <name type="synonym">Perkinsus andrewsi</name>
    <dbReference type="NCBI Taxonomy" id="330153"/>
    <lineage>
        <taxon>Eukaryota</taxon>
        <taxon>Sar</taxon>
        <taxon>Alveolata</taxon>
        <taxon>Perkinsozoa</taxon>
        <taxon>Perkinsea</taxon>
        <taxon>Perkinsida</taxon>
        <taxon>Perkinsidae</taxon>
        <taxon>Perkinsus</taxon>
    </lineage>
</organism>
<name>A0A7J6M0Y7_PERCH</name>
<reference evidence="3 4" key="1">
    <citation type="submission" date="2020-04" db="EMBL/GenBank/DDBJ databases">
        <title>Perkinsus chesapeaki whole genome sequence.</title>
        <authorList>
            <person name="Bogema D.R."/>
        </authorList>
    </citation>
    <scope>NUCLEOTIDE SEQUENCE [LARGE SCALE GENOMIC DNA]</scope>
    <source>
        <strain evidence="3">ATCC PRA-425</strain>
    </source>
</reference>
<dbReference type="InterPro" id="IPR041804">
    <property type="entry name" value="Vps9_CUE"/>
</dbReference>
<evidence type="ECO:0000313" key="4">
    <source>
        <dbReference type="Proteomes" id="UP000591131"/>
    </source>
</evidence>
<dbReference type="InterPro" id="IPR009060">
    <property type="entry name" value="UBA-like_sf"/>
</dbReference>
<evidence type="ECO:0000256" key="1">
    <source>
        <dbReference type="SAM" id="MobiDB-lite"/>
    </source>
</evidence>
<dbReference type="InterPro" id="IPR003892">
    <property type="entry name" value="CUE"/>
</dbReference>
<feature type="domain" description="CUE" evidence="2">
    <location>
        <begin position="44"/>
        <end position="87"/>
    </location>
</feature>
<dbReference type="CDD" id="cd14369">
    <property type="entry name" value="CUE_VPS9_like"/>
    <property type="match status" value="1"/>
</dbReference>